<sequence>MASELEVLKQRIIELEVKNAELEAEKAKLLKWIMEENTRRDIITFMNQKFLSSNRTLLSWRNLSSRNIEDSSTSNLDDSGNSLTFSRFTPIPPRYLELLESEIFCETAPLDSTTSELWKKFEEWTGFEKVPNYKKKFKHYCHRLWTKTKYAYKLQVETQRNPPKLYDIPEVFLRHPDDKLFIADEMTKKVAGGINLDGFKYVYQPQCFKNAVSETIIDFFDLNNPLITKTAQVVVDQYYNHTLNNSPHWSNQFTKNLIEHFGCFTDSNNEPYTTTSTASTHCQEHQKCVQDLIRGLQPISDAVNNYINSIYPALYEKMRKLDLGPNVPKSFGAFPTVGINFNYICQFHRDLKDHRNTLCVVCPLGVFEGGQLAFPELKLAINAKQGQAIAFRSHLLIHGNLPITAGSRHSVVFYLHDTVIKQKRKFSSLFDDGDLDISDNAERHHKKPRKYSPPKLGSRKSTIKLRNHRQSHLDLEPARRGLPAQPSGPSTRYDTSNSDDTSEQTVLQNKDTPISDVSNNVLASDISDNALNSDVCQEETKSRVSDIPLTQCPTTSIPVRKAEFHSSEVKIPYNQKIEQGIIQEVILFIQKEKMLTSLTNIPETQDSIIKVSEDKNGRELARLFSDAEIAEGKTIKAKQKEIICWYTYRKSYQNTVAEIRTKTGVSEKTAKSQVYAIIKASLPKVSEANLRKKTQRAGSVYKLFEKTIDPTTKKEVKGIGIDKVYGISYGTRSKSELTDTQILNIINRIASIVTKNKENGHDQNYVTIETKKTLSETE</sequence>
<dbReference type="Gene3D" id="3.60.130.30">
    <property type="match status" value="1"/>
</dbReference>
<evidence type="ECO:0000313" key="8">
    <source>
        <dbReference type="EMBL" id="CAG8567392.1"/>
    </source>
</evidence>
<evidence type="ECO:0000256" key="1">
    <source>
        <dbReference type="ARBA" id="ARBA00001954"/>
    </source>
</evidence>
<dbReference type="GO" id="GO:0051213">
    <property type="term" value="F:dioxygenase activity"/>
    <property type="evidence" value="ECO:0007669"/>
    <property type="project" value="UniProtKB-KW"/>
</dbReference>
<evidence type="ECO:0000259" key="7">
    <source>
        <dbReference type="Pfam" id="PF12851"/>
    </source>
</evidence>
<keyword evidence="3" id="KW-0223">Dioxygenase</keyword>
<comment type="caution">
    <text evidence="8">The sequence shown here is derived from an EMBL/GenBank/DDBJ whole genome shotgun (WGS) entry which is preliminary data.</text>
</comment>
<comment type="cofactor">
    <cofactor evidence="1">
        <name>Fe(2+)</name>
        <dbReference type="ChEBI" id="CHEBI:29033"/>
    </cofactor>
</comment>
<evidence type="ECO:0000256" key="4">
    <source>
        <dbReference type="ARBA" id="ARBA00023002"/>
    </source>
</evidence>
<dbReference type="EMBL" id="CAJVPV010004138">
    <property type="protein sequence ID" value="CAG8567392.1"/>
    <property type="molecule type" value="Genomic_DNA"/>
</dbReference>
<dbReference type="Proteomes" id="UP000789342">
    <property type="component" value="Unassembled WGS sequence"/>
</dbReference>
<keyword evidence="5" id="KW-0408">Iron</keyword>
<feature type="compositionally biased region" description="Basic residues" evidence="6">
    <location>
        <begin position="443"/>
        <end position="470"/>
    </location>
</feature>
<proteinExistence type="predicted"/>
<name>A0A9N9BK77_9GLOM</name>
<protein>
    <submittedName>
        <fullName evidence="8">3766_t:CDS:1</fullName>
    </submittedName>
</protein>
<organism evidence="8 9">
    <name type="scientific">Acaulospora morrowiae</name>
    <dbReference type="NCBI Taxonomy" id="94023"/>
    <lineage>
        <taxon>Eukaryota</taxon>
        <taxon>Fungi</taxon>
        <taxon>Fungi incertae sedis</taxon>
        <taxon>Mucoromycota</taxon>
        <taxon>Glomeromycotina</taxon>
        <taxon>Glomeromycetes</taxon>
        <taxon>Diversisporales</taxon>
        <taxon>Acaulosporaceae</taxon>
        <taxon>Acaulospora</taxon>
    </lineage>
</organism>
<evidence type="ECO:0000313" key="9">
    <source>
        <dbReference type="Proteomes" id="UP000789342"/>
    </source>
</evidence>
<keyword evidence="2" id="KW-0479">Metal-binding</keyword>
<dbReference type="AlphaFoldDB" id="A0A9N9BK77"/>
<evidence type="ECO:0000256" key="6">
    <source>
        <dbReference type="SAM" id="MobiDB-lite"/>
    </source>
</evidence>
<dbReference type="Pfam" id="PF12851">
    <property type="entry name" value="Tet_JBP"/>
    <property type="match status" value="1"/>
</dbReference>
<evidence type="ECO:0000256" key="2">
    <source>
        <dbReference type="ARBA" id="ARBA00022723"/>
    </source>
</evidence>
<gene>
    <name evidence="8" type="ORF">AMORRO_LOCUS6304</name>
</gene>
<feature type="region of interest" description="Disordered" evidence="6">
    <location>
        <begin position="437"/>
        <end position="516"/>
    </location>
</feature>
<dbReference type="InterPro" id="IPR024779">
    <property type="entry name" value="2OGFeDO_JBP1/TET_oxygenase_dom"/>
</dbReference>
<feature type="non-terminal residue" evidence="8">
    <location>
        <position position="778"/>
    </location>
</feature>
<evidence type="ECO:0000256" key="5">
    <source>
        <dbReference type="ARBA" id="ARBA00023004"/>
    </source>
</evidence>
<evidence type="ECO:0000256" key="3">
    <source>
        <dbReference type="ARBA" id="ARBA00022964"/>
    </source>
</evidence>
<dbReference type="OrthoDB" id="2430975at2759"/>
<dbReference type="GO" id="GO:0046872">
    <property type="term" value="F:metal ion binding"/>
    <property type="evidence" value="ECO:0007669"/>
    <property type="project" value="UniProtKB-KW"/>
</dbReference>
<feature type="domain" description="2OGFeDO JBP1/TET oxygenase" evidence="7">
    <location>
        <begin position="279"/>
        <end position="416"/>
    </location>
</feature>
<feature type="compositionally biased region" description="Polar residues" evidence="6">
    <location>
        <begin position="487"/>
        <end position="516"/>
    </location>
</feature>
<keyword evidence="9" id="KW-1185">Reference proteome</keyword>
<keyword evidence="4" id="KW-0560">Oxidoreductase</keyword>
<reference evidence="8" key="1">
    <citation type="submission" date="2021-06" db="EMBL/GenBank/DDBJ databases">
        <authorList>
            <person name="Kallberg Y."/>
            <person name="Tangrot J."/>
            <person name="Rosling A."/>
        </authorList>
    </citation>
    <scope>NUCLEOTIDE SEQUENCE</scope>
    <source>
        <strain evidence="8">CL551</strain>
    </source>
</reference>
<accession>A0A9N9BK77</accession>